<protein>
    <submittedName>
        <fullName evidence="1">Uncharacterized protein</fullName>
    </submittedName>
</protein>
<proteinExistence type="predicted"/>
<organism evidence="1 2">
    <name type="scientific">Cichorium intybus</name>
    <name type="common">Chicory</name>
    <dbReference type="NCBI Taxonomy" id="13427"/>
    <lineage>
        <taxon>Eukaryota</taxon>
        <taxon>Viridiplantae</taxon>
        <taxon>Streptophyta</taxon>
        <taxon>Embryophyta</taxon>
        <taxon>Tracheophyta</taxon>
        <taxon>Spermatophyta</taxon>
        <taxon>Magnoliopsida</taxon>
        <taxon>eudicotyledons</taxon>
        <taxon>Gunneridae</taxon>
        <taxon>Pentapetalae</taxon>
        <taxon>asterids</taxon>
        <taxon>campanulids</taxon>
        <taxon>Asterales</taxon>
        <taxon>Asteraceae</taxon>
        <taxon>Cichorioideae</taxon>
        <taxon>Cichorieae</taxon>
        <taxon>Cichoriinae</taxon>
        <taxon>Cichorium</taxon>
    </lineage>
</organism>
<evidence type="ECO:0000313" key="1">
    <source>
        <dbReference type="EMBL" id="KAI3721695.1"/>
    </source>
</evidence>
<reference evidence="2" key="1">
    <citation type="journal article" date="2022" name="Mol. Ecol. Resour.">
        <title>The genomes of chicory, endive, great burdock and yacon provide insights into Asteraceae palaeo-polyploidization history and plant inulin production.</title>
        <authorList>
            <person name="Fan W."/>
            <person name="Wang S."/>
            <person name="Wang H."/>
            <person name="Wang A."/>
            <person name="Jiang F."/>
            <person name="Liu H."/>
            <person name="Zhao H."/>
            <person name="Xu D."/>
            <person name="Zhang Y."/>
        </authorList>
    </citation>
    <scope>NUCLEOTIDE SEQUENCE [LARGE SCALE GENOMIC DNA]</scope>
    <source>
        <strain evidence="2">cv. Punajuju</strain>
    </source>
</reference>
<evidence type="ECO:0000313" key="2">
    <source>
        <dbReference type="Proteomes" id="UP001055811"/>
    </source>
</evidence>
<reference evidence="1 2" key="2">
    <citation type="journal article" date="2022" name="Mol. Ecol. Resour.">
        <title>The genomes of chicory, endive, great burdock and yacon provide insights into Asteraceae paleo-polyploidization history and plant inulin production.</title>
        <authorList>
            <person name="Fan W."/>
            <person name="Wang S."/>
            <person name="Wang H."/>
            <person name="Wang A."/>
            <person name="Jiang F."/>
            <person name="Liu H."/>
            <person name="Zhao H."/>
            <person name="Xu D."/>
            <person name="Zhang Y."/>
        </authorList>
    </citation>
    <scope>NUCLEOTIDE SEQUENCE [LARGE SCALE GENOMIC DNA]</scope>
    <source>
        <strain evidence="2">cv. Punajuju</strain>
        <tissue evidence="1">Leaves</tissue>
    </source>
</reference>
<name>A0ACB9BI56_CICIN</name>
<keyword evidence="2" id="KW-1185">Reference proteome</keyword>
<comment type="caution">
    <text evidence="1">The sequence shown here is derived from an EMBL/GenBank/DDBJ whole genome shotgun (WGS) entry which is preliminary data.</text>
</comment>
<dbReference type="EMBL" id="CM042014">
    <property type="protein sequence ID" value="KAI3721695.1"/>
    <property type="molecule type" value="Genomic_DNA"/>
</dbReference>
<accession>A0ACB9BI56</accession>
<gene>
    <name evidence="1" type="ORF">L2E82_32713</name>
</gene>
<sequence>MSGLLFPGCRNVFGLGNYSNGAGRGAGHGGRGGSGWYHGRLSECGTTYGRPDLPCELESGESVGRVAGGGMIVLACGRYEKAIDPDEEFLQDIKIKSTML</sequence>
<dbReference type="Proteomes" id="UP001055811">
    <property type="component" value="Linkage Group LG06"/>
</dbReference>